<reference evidence="2" key="2">
    <citation type="submission" date="2015-01" db="EMBL/GenBank/DDBJ databases">
        <title>Evolutionary Origins and Diversification of the Mycorrhizal Mutualists.</title>
        <authorList>
            <consortium name="DOE Joint Genome Institute"/>
            <consortium name="Mycorrhizal Genomics Consortium"/>
            <person name="Kohler A."/>
            <person name="Kuo A."/>
            <person name="Nagy L.G."/>
            <person name="Floudas D."/>
            <person name="Copeland A."/>
            <person name="Barry K.W."/>
            <person name="Cichocki N."/>
            <person name="Veneault-Fourrey C."/>
            <person name="LaButti K."/>
            <person name="Lindquist E.A."/>
            <person name="Lipzen A."/>
            <person name="Lundell T."/>
            <person name="Morin E."/>
            <person name="Murat C."/>
            <person name="Riley R."/>
            <person name="Ohm R."/>
            <person name="Sun H."/>
            <person name="Tunlid A."/>
            <person name="Henrissat B."/>
            <person name="Grigoriev I.V."/>
            <person name="Hibbett D.S."/>
            <person name="Martin F."/>
        </authorList>
    </citation>
    <scope>NUCLEOTIDE SEQUENCE [LARGE SCALE GENOMIC DNA]</scope>
    <source>
        <strain evidence="2">441</strain>
    </source>
</reference>
<reference evidence="1 2" key="1">
    <citation type="submission" date="2014-04" db="EMBL/GenBank/DDBJ databases">
        <authorList>
            <consortium name="DOE Joint Genome Institute"/>
            <person name="Kuo A."/>
            <person name="Kohler A."/>
            <person name="Costa M.D."/>
            <person name="Nagy L.G."/>
            <person name="Floudas D."/>
            <person name="Copeland A."/>
            <person name="Barry K.W."/>
            <person name="Cichocki N."/>
            <person name="Veneault-Fourrey C."/>
            <person name="LaButti K."/>
            <person name="Lindquist E.A."/>
            <person name="Lipzen A."/>
            <person name="Lundell T."/>
            <person name="Morin E."/>
            <person name="Murat C."/>
            <person name="Sun H."/>
            <person name="Tunlid A."/>
            <person name="Henrissat B."/>
            <person name="Grigoriev I.V."/>
            <person name="Hibbett D.S."/>
            <person name="Martin F."/>
            <person name="Nordberg H.P."/>
            <person name="Cantor M.N."/>
            <person name="Hua S.X."/>
        </authorList>
    </citation>
    <scope>NUCLEOTIDE SEQUENCE [LARGE SCALE GENOMIC DNA]</scope>
    <source>
        <strain evidence="1 2">441</strain>
    </source>
</reference>
<keyword evidence="2" id="KW-1185">Reference proteome</keyword>
<evidence type="ECO:0000313" key="2">
    <source>
        <dbReference type="Proteomes" id="UP000054018"/>
    </source>
</evidence>
<evidence type="ECO:0000313" key="1">
    <source>
        <dbReference type="EMBL" id="KIK26595.1"/>
    </source>
</evidence>
<gene>
    <name evidence="1" type="ORF">PISMIDRAFT_676005</name>
</gene>
<name>A0A0C9YNK1_9AGAM</name>
<protein>
    <submittedName>
        <fullName evidence="1">Uncharacterized protein</fullName>
    </submittedName>
</protein>
<dbReference type="EMBL" id="KN833701">
    <property type="protein sequence ID" value="KIK26595.1"/>
    <property type="molecule type" value="Genomic_DNA"/>
</dbReference>
<dbReference type="HOGENOM" id="CLU_2427867_0_0_1"/>
<sequence length="91" mass="10243">MPRHVGTIDVNQLDIGRVTWTRTFTIPSVSAKFRVASGDAGNGIFVTIRKACPRSGLWYRIYRGIRATFVTRLDTVVGNKLADERNNQAYQ</sequence>
<accession>A0A0C9YNK1</accession>
<dbReference type="Proteomes" id="UP000054018">
    <property type="component" value="Unassembled WGS sequence"/>
</dbReference>
<organism evidence="1 2">
    <name type="scientific">Pisolithus microcarpus 441</name>
    <dbReference type="NCBI Taxonomy" id="765257"/>
    <lineage>
        <taxon>Eukaryota</taxon>
        <taxon>Fungi</taxon>
        <taxon>Dikarya</taxon>
        <taxon>Basidiomycota</taxon>
        <taxon>Agaricomycotina</taxon>
        <taxon>Agaricomycetes</taxon>
        <taxon>Agaricomycetidae</taxon>
        <taxon>Boletales</taxon>
        <taxon>Sclerodermatineae</taxon>
        <taxon>Pisolithaceae</taxon>
        <taxon>Pisolithus</taxon>
    </lineage>
</organism>
<proteinExistence type="predicted"/>
<dbReference type="AlphaFoldDB" id="A0A0C9YNK1"/>